<comment type="caution">
    <text evidence="3">The sequence shown here is derived from an EMBL/GenBank/DDBJ whole genome shotgun (WGS) entry which is preliminary data.</text>
</comment>
<name>A0AA90STG5_9GAMM</name>
<accession>A0AA90STG5</accession>
<gene>
    <name evidence="3" type="ORF">QS748_10055</name>
</gene>
<evidence type="ECO:0000256" key="2">
    <source>
        <dbReference type="SAM" id="SignalP"/>
    </source>
</evidence>
<dbReference type="Proteomes" id="UP001178148">
    <property type="component" value="Unassembled WGS sequence"/>
</dbReference>
<dbReference type="AlphaFoldDB" id="A0AA90STG5"/>
<organism evidence="3 4">
    <name type="scientific">Candidatus Endonucleibacter bathymodioli</name>
    <dbReference type="NCBI Taxonomy" id="539814"/>
    <lineage>
        <taxon>Bacteria</taxon>
        <taxon>Pseudomonadati</taxon>
        <taxon>Pseudomonadota</taxon>
        <taxon>Gammaproteobacteria</taxon>
        <taxon>Oceanospirillales</taxon>
        <taxon>Endozoicomonadaceae</taxon>
        <taxon>Candidatus Endonucleibacter</taxon>
    </lineage>
</organism>
<reference evidence="3 4" key="1">
    <citation type="journal article" date="2023" name="bioRxiv">
        <title>An intranuclear bacterial parasite of deep-sea mussels expresses apoptosis inhibitors acquired from its host.</title>
        <authorList>
            <person name="Gonzalez Porras M.A."/>
            <person name="Assie A."/>
            <person name="Tietjen M."/>
            <person name="Violette M."/>
            <person name="Kleiner M."/>
            <person name="Gruber-Vodicka H."/>
            <person name="Dubilier N."/>
            <person name="Leisch N."/>
        </authorList>
    </citation>
    <scope>NUCLEOTIDE SEQUENCE [LARGE SCALE GENOMIC DNA]</scope>
    <source>
        <strain evidence="3">IAP13</strain>
    </source>
</reference>
<protein>
    <submittedName>
        <fullName evidence="3">Uncharacterized protein</fullName>
    </submittedName>
</protein>
<evidence type="ECO:0000256" key="1">
    <source>
        <dbReference type="SAM" id="MobiDB-lite"/>
    </source>
</evidence>
<feature type="signal peptide" evidence="2">
    <location>
        <begin position="1"/>
        <end position="18"/>
    </location>
</feature>
<keyword evidence="2" id="KW-0732">Signal</keyword>
<feature type="region of interest" description="Disordered" evidence="1">
    <location>
        <begin position="317"/>
        <end position="345"/>
    </location>
</feature>
<dbReference type="EMBL" id="JASXSV010000015">
    <property type="protein sequence ID" value="MDP0589499.1"/>
    <property type="molecule type" value="Genomic_DNA"/>
</dbReference>
<feature type="compositionally biased region" description="Polar residues" evidence="1">
    <location>
        <begin position="317"/>
        <end position="343"/>
    </location>
</feature>
<feature type="chain" id="PRO_5041642681" evidence="2">
    <location>
        <begin position="19"/>
        <end position="359"/>
    </location>
</feature>
<proteinExistence type="predicted"/>
<evidence type="ECO:0000313" key="4">
    <source>
        <dbReference type="Proteomes" id="UP001178148"/>
    </source>
</evidence>
<evidence type="ECO:0000313" key="3">
    <source>
        <dbReference type="EMBL" id="MDP0589499.1"/>
    </source>
</evidence>
<keyword evidence="4" id="KW-1185">Reference proteome</keyword>
<sequence length="359" mass="41331">MKFLLCFPIVMTISIAFSQDMYLSSNFFDNNTAVIVPYKWRTTKNEEGEPITYKNPTIDPQCAFSFETHSINTSDGGTNHVNKFDGYNSLLNWANAPSLGSVKSTLEDIQNLLNEHNNNPVNIHAQISFEHENTNKYYTLTSHARNDLPLIRQINREAPSLNRWLDFRNDPNLSSYLFCVDHSNRIRVAINEIQKADTEGDSHDISVHVALYKDNPVAIALLETYEDKCHIQHMVTNPYAQLCQMKHRDVQGADEALLHSIIRMFQKEGIIKHVKSTSHSYKDEDLRNKGWILNNTEKPKDSRSDNEPTYEVKSLNNIGQPTYSRSDIGTTNEVKSLNNTEQPEYSRRKKHKAFCCFRK</sequence>